<name>A0ABW0L204_9BURK</name>
<feature type="chain" id="PRO_5046596101" evidence="1">
    <location>
        <begin position="25"/>
        <end position="349"/>
    </location>
</feature>
<accession>A0ABW0L204</accession>
<keyword evidence="4" id="KW-1185">Reference proteome</keyword>
<dbReference type="RefSeq" id="WP_379782062.1">
    <property type="nucleotide sequence ID" value="NZ_JBHSMU010000009.1"/>
</dbReference>
<comment type="caution">
    <text evidence="3">The sequence shown here is derived from an EMBL/GenBank/DDBJ whole genome shotgun (WGS) entry which is preliminary data.</text>
</comment>
<organism evidence="3 4">
    <name type="scientific">Massilia niabensis</name>
    <dbReference type="NCBI Taxonomy" id="544910"/>
    <lineage>
        <taxon>Bacteria</taxon>
        <taxon>Pseudomonadati</taxon>
        <taxon>Pseudomonadota</taxon>
        <taxon>Betaproteobacteria</taxon>
        <taxon>Burkholderiales</taxon>
        <taxon>Oxalobacteraceae</taxon>
        <taxon>Telluria group</taxon>
        <taxon>Massilia</taxon>
    </lineage>
</organism>
<reference evidence="4" key="1">
    <citation type="journal article" date="2019" name="Int. J. Syst. Evol. Microbiol.">
        <title>The Global Catalogue of Microorganisms (GCM) 10K type strain sequencing project: providing services to taxonomists for standard genome sequencing and annotation.</title>
        <authorList>
            <consortium name="The Broad Institute Genomics Platform"/>
            <consortium name="The Broad Institute Genome Sequencing Center for Infectious Disease"/>
            <person name="Wu L."/>
            <person name="Ma J."/>
        </authorList>
    </citation>
    <scope>NUCLEOTIDE SEQUENCE [LARGE SCALE GENOMIC DNA]</scope>
    <source>
        <strain evidence="4">KACC 12649</strain>
    </source>
</reference>
<dbReference type="Pfam" id="PF07007">
    <property type="entry name" value="LprI"/>
    <property type="match status" value="1"/>
</dbReference>
<dbReference type="EMBL" id="JBHSMU010000009">
    <property type="protein sequence ID" value="MFC5459828.1"/>
    <property type="molecule type" value="Genomic_DNA"/>
</dbReference>
<gene>
    <name evidence="3" type="ORF">ACFPN5_08400</name>
</gene>
<protein>
    <submittedName>
        <fullName evidence="3">Lysozyme inhibitor LprI family protein</fullName>
    </submittedName>
</protein>
<evidence type="ECO:0000313" key="3">
    <source>
        <dbReference type="EMBL" id="MFC5459828.1"/>
    </source>
</evidence>
<evidence type="ECO:0000313" key="4">
    <source>
        <dbReference type="Proteomes" id="UP001596050"/>
    </source>
</evidence>
<feature type="signal peptide" evidence="1">
    <location>
        <begin position="1"/>
        <end position="24"/>
    </location>
</feature>
<proteinExistence type="predicted"/>
<dbReference type="InterPro" id="IPR009739">
    <property type="entry name" value="LprI-like_N"/>
</dbReference>
<dbReference type="Proteomes" id="UP001596050">
    <property type="component" value="Unassembled WGS sequence"/>
</dbReference>
<evidence type="ECO:0000256" key="1">
    <source>
        <dbReference type="SAM" id="SignalP"/>
    </source>
</evidence>
<dbReference type="Gene3D" id="1.20.1270.180">
    <property type="match status" value="1"/>
</dbReference>
<keyword evidence="1" id="KW-0732">Signal</keyword>
<evidence type="ECO:0000259" key="2">
    <source>
        <dbReference type="Pfam" id="PF07007"/>
    </source>
</evidence>
<feature type="domain" description="Lysozyme inhibitor LprI-like N-terminal" evidence="2">
    <location>
        <begin position="261"/>
        <end position="339"/>
    </location>
</feature>
<sequence length="349" mass="38528">MSRAYWSRHWPFLAAGLLAGAVQAAPYPNVYGAPPEVLRSTDWYRQCLRVAGHKLPREHQPAARPGKSEPCDAGALYYDALNAPEAGKADWEKVRACAVRTEAHGVLMMLYANGAGMTPNFDLALKYACSIQSPVNEMKARVQHVRRRASGGDRAALDVCDDVASADMRGQCAAVRERQRDKSRAAQLATVARGWSEKEQLGLDMAMKAAQYFAQHRVDYETDAGSGATRSLQLDTQAQELDTFSADVLDAEGGKAPRFSEGEFAALEEKMNETYRRFMLTRPASVSYLGTIRKTGVEKTQRAWLAYRDAMELFGSIRHPQVPGSGWRALLTARRIKQLTELDNAAAGR</sequence>